<name>A0AAW9KJB5_CLOPF</name>
<evidence type="ECO:0000256" key="5">
    <source>
        <dbReference type="PROSITE-ProRule" id="PRU00169"/>
    </source>
</evidence>
<dbReference type="Pfam" id="PF00072">
    <property type="entry name" value="Response_reg"/>
    <property type="match status" value="1"/>
</dbReference>
<sequence>MSKNYCKVLIVEDEFIMRQGMKHMLEWEREGFTIVGEATNGQEALELIDTLKPNIIISDIVMPILNGVDFSKIVQKKYPDLQIIILSSYDNFEYVKNTLLNGAVDYILKPTLNPSQLLVTLKKAVDRIPGLELIKNEDVYYNNLIERYLLGFDSKLDNTKFSAIFPNTCFRILGIN</sequence>
<dbReference type="InterPro" id="IPR051552">
    <property type="entry name" value="HptR"/>
</dbReference>
<evidence type="ECO:0000259" key="6">
    <source>
        <dbReference type="PROSITE" id="PS50110"/>
    </source>
</evidence>
<keyword evidence="2" id="KW-0963">Cytoplasm</keyword>
<dbReference type="Proteomes" id="UP001288944">
    <property type="component" value="Unassembled WGS sequence"/>
</dbReference>
<evidence type="ECO:0000256" key="2">
    <source>
        <dbReference type="ARBA" id="ARBA00022490"/>
    </source>
</evidence>
<proteinExistence type="predicted"/>
<evidence type="ECO:0000256" key="3">
    <source>
        <dbReference type="ARBA" id="ARBA00023125"/>
    </source>
</evidence>
<feature type="domain" description="Response regulatory" evidence="6">
    <location>
        <begin position="7"/>
        <end position="124"/>
    </location>
</feature>
<dbReference type="PROSITE" id="PS50110">
    <property type="entry name" value="RESPONSE_REGULATORY"/>
    <property type="match status" value="1"/>
</dbReference>
<dbReference type="CDD" id="cd17536">
    <property type="entry name" value="REC_YesN-like"/>
    <property type="match status" value="1"/>
</dbReference>
<dbReference type="SMART" id="SM00448">
    <property type="entry name" value="REC"/>
    <property type="match status" value="1"/>
</dbReference>
<feature type="modified residue" description="4-aspartylphosphate" evidence="5">
    <location>
        <position position="59"/>
    </location>
</feature>
<comment type="caution">
    <text evidence="7">The sequence shown here is derived from an EMBL/GenBank/DDBJ whole genome shotgun (WGS) entry which is preliminary data.</text>
</comment>
<gene>
    <name evidence="7" type="ORF">GNF83_17125</name>
</gene>
<keyword evidence="5" id="KW-0597">Phosphoprotein</keyword>
<evidence type="ECO:0000313" key="7">
    <source>
        <dbReference type="EMBL" id="MDZ7542871.1"/>
    </source>
</evidence>
<dbReference type="GO" id="GO:0003677">
    <property type="term" value="F:DNA binding"/>
    <property type="evidence" value="ECO:0007669"/>
    <property type="project" value="UniProtKB-KW"/>
</dbReference>
<dbReference type="PANTHER" id="PTHR42713">
    <property type="entry name" value="HISTIDINE KINASE-RELATED"/>
    <property type="match status" value="1"/>
</dbReference>
<accession>A0AAW9KJB5</accession>
<reference evidence="7" key="1">
    <citation type="submission" date="2019-11" db="EMBL/GenBank/DDBJ databases">
        <title>Characterization of Clostridium perfringens isolates from swine manure treated agricultural soils.</title>
        <authorList>
            <person name="Wushke S.T."/>
        </authorList>
    </citation>
    <scope>NUCLEOTIDE SEQUENCE</scope>
    <source>
        <strain evidence="7">X62</strain>
    </source>
</reference>
<dbReference type="SUPFAM" id="SSF52172">
    <property type="entry name" value="CheY-like"/>
    <property type="match status" value="1"/>
</dbReference>
<evidence type="ECO:0000256" key="1">
    <source>
        <dbReference type="ARBA" id="ARBA00018672"/>
    </source>
</evidence>
<comment type="function">
    <text evidence="4">May play the central regulatory role in sporulation. It may be an element of the effector pathway responsible for the activation of sporulation genes in response to nutritional stress. Spo0A may act in concert with spo0H (a sigma factor) to control the expression of some genes that are critical to the sporulation process.</text>
</comment>
<dbReference type="EMBL" id="WNUR01000568">
    <property type="protein sequence ID" value="MDZ7542871.1"/>
    <property type="molecule type" value="Genomic_DNA"/>
</dbReference>
<dbReference type="InterPro" id="IPR001789">
    <property type="entry name" value="Sig_transdc_resp-reg_receiver"/>
</dbReference>
<protein>
    <recommendedName>
        <fullName evidence="1">Stage 0 sporulation protein A homolog</fullName>
    </recommendedName>
</protein>
<feature type="non-terminal residue" evidence="7">
    <location>
        <position position="176"/>
    </location>
</feature>
<evidence type="ECO:0000256" key="4">
    <source>
        <dbReference type="ARBA" id="ARBA00024867"/>
    </source>
</evidence>
<evidence type="ECO:0000313" key="8">
    <source>
        <dbReference type="Proteomes" id="UP001288944"/>
    </source>
</evidence>
<dbReference type="PANTHER" id="PTHR42713:SF3">
    <property type="entry name" value="TRANSCRIPTIONAL REGULATORY PROTEIN HPTR"/>
    <property type="match status" value="1"/>
</dbReference>
<dbReference type="GO" id="GO:0000160">
    <property type="term" value="P:phosphorelay signal transduction system"/>
    <property type="evidence" value="ECO:0007669"/>
    <property type="project" value="InterPro"/>
</dbReference>
<organism evidence="7 8">
    <name type="scientific">Clostridium perfringens</name>
    <dbReference type="NCBI Taxonomy" id="1502"/>
    <lineage>
        <taxon>Bacteria</taxon>
        <taxon>Bacillati</taxon>
        <taxon>Bacillota</taxon>
        <taxon>Clostridia</taxon>
        <taxon>Eubacteriales</taxon>
        <taxon>Clostridiaceae</taxon>
        <taxon>Clostridium</taxon>
    </lineage>
</organism>
<dbReference type="InterPro" id="IPR011006">
    <property type="entry name" value="CheY-like_superfamily"/>
</dbReference>
<keyword evidence="3" id="KW-0238">DNA-binding</keyword>
<dbReference type="AlphaFoldDB" id="A0AAW9KJB5"/>
<dbReference type="Gene3D" id="3.40.50.2300">
    <property type="match status" value="1"/>
</dbReference>